<dbReference type="GO" id="GO:0030420">
    <property type="term" value="P:establishment of competence for transformation"/>
    <property type="evidence" value="ECO:0007669"/>
    <property type="project" value="UniProtKB-KW"/>
</dbReference>
<evidence type="ECO:0000313" key="4">
    <source>
        <dbReference type="EMBL" id="CEE02020.1"/>
    </source>
</evidence>
<keyword evidence="3" id="KW-0472">Membrane</keyword>
<accession>A0A090J2D1</accession>
<keyword evidence="3" id="KW-1133">Transmembrane helix</keyword>
<dbReference type="Proteomes" id="UP000040576">
    <property type="component" value="Unassembled WGS sequence"/>
</dbReference>
<reference evidence="4 5" key="1">
    <citation type="submission" date="2014-07" db="EMBL/GenBank/DDBJ databases">
        <authorList>
            <person name="Wibberg Daniel"/>
        </authorList>
    </citation>
    <scope>NUCLEOTIDE SEQUENCE [LARGE SCALE GENOMIC DNA]</scope>
</reference>
<sequence length="175" mass="20333">MEGRLLSLMVTQLSKSEGKINRIKTSLLNRQSNQAGFTLIEVLLILFIIVTMLMSLPPLFHSVQNTINEKYFLQQYEEDLFYAQSLALSRRRAVYYQYDSNKKIYKITDHRGNVYLQRQVPDDVVISHGHLANFRFVGDGNINRFGNIWVQVNGKKYQIFISIGSGRFEIFEESS</sequence>
<evidence type="ECO:0000256" key="3">
    <source>
        <dbReference type="SAM" id="Phobius"/>
    </source>
</evidence>
<dbReference type="InterPro" id="IPR045584">
    <property type="entry name" value="Pilin-like"/>
</dbReference>
<dbReference type="AlphaFoldDB" id="A0A090J2D1"/>
<dbReference type="EMBL" id="CCRF01000064">
    <property type="protein sequence ID" value="CEE02020.1"/>
    <property type="molecule type" value="Genomic_DNA"/>
</dbReference>
<evidence type="ECO:0000313" key="5">
    <source>
        <dbReference type="Proteomes" id="UP000040576"/>
    </source>
</evidence>
<proteinExistence type="predicted"/>
<dbReference type="GO" id="GO:0009986">
    <property type="term" value="C:cell surface"/>
    <property type="evidence" value="ECO:0007669"/>
    <property type="project" value="UniProtKB-SubCell"/>
</dbReference>
<gene>
    <name evidence="4" type="ORF">BT1A1_2199</name>
</gene>
<keyword evidence="2" id="KW-0178">Competence</keyword>
<feature type="transmembrane region" description="Helical" evidence="3">
    <location>
        <begin position="34"/>
        <end position="56"/>
    </location>
</feature>
<dbReference type="PROSITE" id="PS00409">
    <property type="entry name" value="PROKAR_NTER_METHYL"/>
    <property type="match status" value="1"/>
</dbReference>
<protein>
    <recommendedName>
        <fullName evidence="6">Prepilin-type N-terminal cleavage/methylation domain-containing protein</fullName>
    </recommendedName>
</protein>
<dbReference type="SUPFAM" id="SSF54523">
    <property type="entry name" value="Pili subunits"/>
    <property type="match status" value="1"/>
</dbReference>
<evidence type="ECO:0000256" key="2">
    <source>
        <dbReference type="ARBA" id="ARBA00023287"/>
    </source>
</evidence>
<keyword evidence="5" id="KW-1185">Reference proteome</keyword>
<evidence type="ECO:0000256" key="1">
    <source>
        <dbReference type="ARBA" id="ARBA00004241"/>
    </source>
</evidence>
<dbReference type="InterPro" id="IPR012902">
    <property type="entry name" value="N_methyl_site"/>
</dbReference>
<name>A0A090J2D1_9BACI</name>
<dbReference type="NCBIfam" id="NF040982">
    <property type="entry name" value="ComGD"/>
    <property type="match status" value="1"/>
</dbReference>
<dbReference type="InterPro" id="IPR016785">
    <property type="entry name" value="ComGD"/>
</dbReference>
<keyword evidence="3" id="KW-0812">Transmembrane</keyword>
<organism evidence="4 5">
    <name type="scientific">Caldibacillus thermoamylovorans</name>
    <dbReference type="NCBI Taxonomy" id="35841"/>
    <lineage>
        <taxon>Bacteria</taxon>
        <taxon>Bacillati</taxon>
        <taxon>Bacillota</taxon>
        <taxon>Bacilli</taxon>
        <taxon>Bacillales</taxon>
        <taxon>Bacillaceae</taxon>
        <taxon>Caldibacillus</taxon>
    </lineage>
</organism>
<evidence type="ECO:0008006" key="6">
    <source>
        <dbReference type="Google" id="ProtNLM"/>
    </source>
</evidence>
<dbReference type="Pfam" id="PF07963">
    <property type="entry name" value="N_methyl"/>
    <property type="match status" value="1"/>
</dbReference>
<comment type="subcellular location">
    <subcellularLocation>
        <location evidence="1">Cell surface</location>
    </subcellularLocation>
</comment>